<dbReference type="PANTHER" id="PTHR24064">
    <property type="entry name" value="SOLUTE CARRIER FAMILY 22 MEMBER"/>
    <property type="match status" value="1"/>
</dbReference>
<feature type="domain" description="Major facilitator superfamily (MFS) profile" evidence="6">
    <location>
        <begin position="102"/>
        <end position="523"/>
    </location>
</feature>
<dbReference type="Gene3D" id="1.20.1250.20">
    <property type="entry name" value="MFS general substrate transporter like domains"/>
    <property type="match status" value="1"/>
</dbReference>
<feature type="transmembrane region" description="Helical" evidence="5">
    <location>
        <begin position="410"/>
        <end position="429"/>
    </location>
</feature>
<evidence type="ECO:0000313" key="7">
    <source>
        <dbReference type="EMBL" id="KAF6037802.1"/>
    </source>
</evidence>
<keyword evidence="3 5" id="KW-1133">Transmembrane helix</keyword>
<feature type="transmembrane region" description="Helical" evidence="5">
    <location>
        <begin position="191"/>
        <end position="209"/>
    </location>
</feature>
<evidence type="ECO:0000259" key="6">
    <source>
        <dbReference type="PROSITE" id="PS50850"/>
    </source>
</evidence>
<keyword evidence="8" id="KW-1185">Reference proteome</keyword>
<evidence type="ECO:0000256" key="3">
    <source>
        <dbReference type="ARBA" id="ARBA00022989"/>
    </source>
</evidence>
<dbReference type="EMBL" id="VXIV02000516">
    <property type="protein sequence ID" value="KAF6037802.1"/>
    <property type="molecule type" value="Genomic_DNA"/>
</dbReference>
<evidence type="ECO:0000313" key="8">
    <source>
        <dbReference type="Proteomes" id="UP000593567"/>
    </source>
</evidence>
<protein>
    <submittedName>
        <fullName evidence="7">Orct</fullName>
    </submittedName>
</protein>
<dbReference type="InterPro" id="IPR005828">
    <property type="entry name" value="MFS_sugar_transport-like"/>
</dbReference>
<feature type="transmembrane region" description="Helical" evidence="5">
    <location>
        <begin position="469"/>
        <end position="489"/>
    </location>
</feature>
<evidence type="ECO:0000256" key="5">
    <source>
        <dbReference type="SAM" id="Phobius"/>
    </source>
</evidence>
<evidence type="ECO:0000256" key="2">
    <source>
        <dbReference type="ARBA" id="ARBA00022692"/>
    </source>
</evidence>
<dbReference type="PROSITE" id="PS50850">
    <property type="entry name" value="MFS"/>
    <property type="match status" value="1"/>
</dbReference>
<feature type="transmembrane region" description="Helical" evidence="5">
    <location>
        <begin position="47"/>
        <end position="70"/>
    </location>
</feature>
<dbReference type="InterPro" id="IPR036259">
    <property type="entry name" value="MFS_trans_sf"/>
</dbReference>
<dbReference type="SUPFAM" id="SSF103473">
    <property type="entry name" value="MFS general substrate transporter"/>
    <property type="match status" value="1"/>
</dbReference>
<dbReference type="Pfam" id="PF00083">
    <property type="entry name" value="Sugar_tr"/>
    <property type="match status" value="1"/>
</dbReference>
<dbReference type="GO" id="GO:0022857">
    <property type="term" value="F:transmembrane transporter activity"/>
    <property type="evidence" value="ECO:0007669"/>
    <property type="project" value="InterPro"/>
</dbReference>
<name>A0A7J7KGL0_BUGNE</name>
<feature type="transmembrane region" description="Helical" evidence="5">
    <location>
        <begin position="387"/>
        <end position="403"/>
    </location>
</feature>
<feature type="transmembrane region" description="Helical" evidence="5">
    <location>
        <begin position="274"/>
        <end position="291"/>
    </location>
</feature>
<accession>A0A7J7KGL0</accession>
<keyword evidence="4 5" id="KW-0472">Membrane</keyword>
<feature type="transmembrane region" description="Helical" evidence="5">
    <location>
        <begin position="159"/>
        <end position="179"/>
    </location>
</feature>
<feature type="transmembrane region" description="Helical" evidence="5">
    <location>
        <begin position="435"/>
        <end position="457"/>
    </location>
</feature>
<organism evidence="7 8">
    <name type="scientific">Bugula neritina</name>
    <name type="common">Brown bryozoan</name>
    <name type="synonym">Sertularia neritina</name>
    <dbReference type="NCBI Taxonomy" id="10212"/>
    <lineage>
        <taxon>Eukaryota</taxon>
        <taxon>Metazoa</taxon>
        <taxon>Spiralia</taxon>
        <taxon>Lophotrochozoa</taxon>
        <taxon>Bryozoa</taxon>
        <taxon>Gymnolaemata</taxon>
        <taxon>Cheilostomatida</taxon>
        <taxon>Flustrina</taxon>
        <taxon>Buguloidea</taxon>
        <taxon>Bugulidae</taxon>
        <taxon>Bugula</taxon>
    </lineage>
</organism>
<feature type="transmembrane region" description="Helical" evidence="5">
    <location>
        <begin position="355"/>
        <end position="375"/>
    </location>
</feature>
<dbReference type="InterPro" id="IPR020846">
    <property type="entry name" value="MFS_dom"/>
</dbReference>
<evidence type="ECO:0000256" key="4">
    <source>
        <dbReference type="ARBA" id="ARBA00023136"/>
    </source>
</evidence>
<reference evidence="7" key="1">
    <citation type="submission" date="2020-06" db="EMBL/GenBank/DDBJ databases">
        <title>Draft genome of Bugula neritina, a colonial animal packing powerful symbionts and potential medicines.</title>
        <authorList>
            <person name="Rayko M."/>
        </authorList>
    </citation>
    <scope>NUCLEOTIDE SEQUENCE [LARGE SCALE GENOMIC DNA]</scope>
    <source>
        <strain evidence="7">Kwan_BN1</strain>
    </source>
</reference>
<dbReference type="AlphaFoldDB" id="A0A7J7KGL0"/>
<feature type="transmembrane region" description="Helical" evidence="5">
    <location>
        <begin position="501"/>
        <end position="518"/>
    </location>
</feature>
<sequence>MAANLENGKLAPEGASKFTNGRPASKGYESISYEDAMVKYGTGRYQLVLFILLSLVTFSTVFNNNGYIFIGATQKHHCKVPESSNWTDSKNKTTVFIYTADTCTYNKLARYGDGIDENITEVMIEDNIKCDSWVYDTSVFDLTIMSEWDLNSCNGGKELITLASFLYMIGFFIGCILLADLSDRYGRATMLLISNVSMLGIGIVASFSVNFPMLAIMRLLLGIFTAGARNAGFVYVCEIIKDRAVAGMLHGVVYSIGGVVVTAIAHLFPHWRNFQLACALCFLLYLPYYWVMGESPRWLLSQGRTEEALTYFKKSARINKVEFPENLHVYLEYQKPKEGNVFSLFKTPNLRKKTLLVSLLWFSVSIVFFGINYNVGNLGGNIFVNNYLLQVSGVLQFLGIWYIRLGRRLAISTAFLIGCAMCAVVPIFTSYGIDGAVIAMSMVGKLFIEANFGMIYIVTAELYPTTARVTALGLGSALARAGGAIAPYLALSNDLWPSLPYVIFGVIALVAGLFAILLPETKEKALPDSLHQAENENPLNSFNCCKKEKEEIEEQAMKKLATVTA</sequence>
<dbReference type="CDD" id="cd17317">
    <property type="entry name" value="MFS_SLC22"/>
    <property type="match status" value="1"/>
</dbReference>
<keyword evidence="2 5" id="KW-0812">Transmembrane</keyword>
<feature type="transmembrane region" description="Helical" evidence="5">
    <location>
        <begin position="248"/>
        <end position="268"/>
    </location>
</feature>
<dbReference type="Proteomes" id="UP000593567">
    <property type="component" value="Unassembled WGS sequence"/>
</dbReference>
<evidence type="ECO:0000256" key="1">
    <source>
        <dbReference type="ARBA" id="ARBA00004141"/>
    </source>
</evidence>
<proteinExistence type="predicted"/>
<feature type="transmembrane region" description="Helical" evidence="5">
    <location>
        <begin position="215"/>
        <end position="236"/>
    </location>
</feature>
<comment type="caution">
    <text evidence="7">The sequence shown here is derived from an EMBL/GenBank/DDBJ whole genome shotgun (WGS) entry which is preliminary data.</text>
</comment>
<comment type="subcellular location">
    <subcellularLocation>
        <location evidence="1">Membrane</location>
        <topology evidence="1">Multi-pass membrane protein</topology>
    </subcellularLocation>
</comment>
<gene>
    <name evidence="7" type="ORF">EB796_003902</name>
</gene>
<dbReference type="GO" id="GO:0016020">
    <property type="term" value="C:membrane"/>
    <property type="evidence" value="ECO:0007669"/>
    <property type="project" value="UniProtKB-SubCell"/>
</dbReference>
<dbReference type="OrthoDB" id="5296287at2759"/>